<dbReference type="PROSITE" id="PS50234">
    <property type="entry name" value="VWFA"/>
    <property type="match status" value="1"/>
</dbReference>
<dbReference type="Proteomes" id="UP000664844">
    <property type="component" value="Unassembled WGS sequence"/>
</dbReference>
<dbReference type="EMBL" id="JAFLQW010000379">
    <property type="protein sequence ID" value="MBO0350280.1"/>
    <property type="molecule type" value="Genomic_DNA"/>
</dbReference>
<dbReference type="SUPFAM" id="SSF53300">
    <property type="entry name" value="vWA-like"/>
    <property type="match status" value="1"/>
</dbReference>
<evidence type="ECO:0000313" key="3">
    <source>
        <dbReference type="Proteomes" id="UP000664844"/>
    </source>
</evidence>
<proteinExistence type="predicted"/>
<evidence type="ECO:0000259" key="1">
    <source>
        <dbReference type="PROSITE" id="PS50234"/>
    </source>
</evidence>
<dbReference type="Pfam" id="PF00092">
    <property type="entry name" value="VWA"/>
    <property type="match status" value="1"/>
</dbReference>
<comment type="caution">
    <text evidence="2">The sequence shown here is derived from an EMBL/GenBank/DDBJ whole genome shotgun (WGS) entry which is preliminary data.</text>
</comment>
<dbReference type="CDD" id="cd00198">
    <property type="entry name" value="vWFA"/>
    <property type="match status" value="1"/>
</dbReference>
<dbReference type="RefSeq" id="WP_207088766.1">
    <property type="nucleotide sequence ID" value="NZ_JAFLQW010000379.1"/>
</dbReference>
<evidence type="ECO:0000313" key="2">
    <source>
        <dbReference type="EMBL" id="MBO0350280.1"/>
    </source>
</evidence>
<organism evidence="2 3">
    <name type="scientific">Phormidium pseudopriestleyi FRX01</name>
    <dbReference type="NCBI Taxonomy" id="1759528"/>
    <lineage>
        <taxon>Bacteria</taxon>
        <taxon>Bacillati</taxon>
        <taxon>Cyanobacteriota</taxon>
        <taxon>Cyanophyceae</taxon>
        <taxon>Oscillatoriophycideae</taxon>
        <taxon>Oscillatoriales</taxon>
        <taxon>Oscillatoriaceae</taxon>
        <taxon>Phormidium</taxon>
    </lineage>
</organism>
<protein>
    <submittedName>
        <fullName evidence="2">VWA domain-containing protein</fullName>
    </submittedName>
</protein>
<gene>
    <name evidence="2" type="ORF">J0895_14435</name>
</gene>
<dbReference type="InterPro" id="IPR002035">
    <property type="entry name" value="VWF_A"/>
</dbReference>
<accession>A0ABS3FT38</accession>
<name>A0ABS3FT38_9CYAN</name>
<keyword evidence="3" id="KW-1185">Reference proteome</keyword>
<reference evidence="2 3" key="1">
    <citation type="submission" date="2021-03" db="EMBL/GenBank/DDBJ databases">
        <title>Metabolic Capacity of the Antarctic Cyanobacterium Phormidium pseudopriestleyi that Sustains Oxygenic Photosynthesis in the Presence of Hydrogen Sulfide.</title>
        <authorList>
            <person name="Lumian J.E."/>
            <person name="Jungblut A.D."/>
            <person name="Dillon M.L."/>
            <person name="Hawes I."/>
            <person name="Doran P.T."/>
            <person name="Mackey T.J."/>
            <person name="Dick G.J."/>
            <person name="Grettenberger C.L."/>
            <person name="Sumner D.Y."/>
        </authorList>
    </citation>
    <scope>NUCLEOTIDE SEQUENCE [LARGE SCALE GENOMIC DNA]</scope>
    <source>
        <strain evidence="2 3">FRX01</strain>
    </source>
</reference>
<sequence length="204" mass="22293">MPLASFATGVSPLGHHSHSHNTLEAAIESLQAEGVTRTDLALTWLQSQLPPAAGIARVAVLITDGHPTNRQGRTLEDTMPLVERVRDFANAGITLFTVGLGDAANFNTDFLVQLGDRSRGGFLYADDPSHLEPQLPQHLSRCQSIGFEQVQLILTPLNQASVESFCRYRPDYLPLEETAPNELVLPPISTREPTDILIEVRVPP</sequence>
<feature type="domain" description="VWFA" evidence="1">
    <location>
        <begin position="1"/>
        <end position="139"/>
    </location>
</feature>
<dbReference type="InterPro" id="IPR036465">
    <property type="entry name" value="vWFA_dom_sf"/>
</dbReference>
<dbReference type="Gene3D" id="3.40.50.410">
    <property type="entry name" value="von Willebrand factor, type A domain"/>
    <property type="match status" value="1"/>
</dbReference>